<dbReference type="PANTHER" id="PTHR46060:SF2">
    <property type="entry name" value="HISTONE-LYSINE N-METHYLTRANSFERASE SETMAR"/>
    <property type="match status" value="1"/>
</dbReference>
<dbReference type="GO" id="GO:0031297">
    <property type="term" value="P:replication fork processing"/>
    <property type="evidence" value="ECO:0007669"/>
    <property type="project" value="TreeGrafter"/>
</dbReference>
<organism evidence="3 4">
    <name type="scientific">Bursaphelenchus okinawaensis</name>
    <dbReference type="NCBI Taxonomy" id="465554"/>
    <lineage>
        <taxon>Eukaryota</taxon>
        <taxon>Metazoa</taxon>
        <taxon>Ecdysozoa</taxon>
        <taxon>Nematoda</taxon>
        <taxon>Chromadorea</taxon>
        <taxon>Rhabditida</taxon>
        <taxon>Tylenchina</taxon>
        <taxon>Tylenchomorpha</taxon>
        <taxon>Aphelenchoidea</taxon>
        <taxon>Aphelenchoididae</taxon>
        <taxon>Bursaphelenchus</taxon>
    </lineage>
</organism>
<protein>
    <recommendedName>
        <fullName evidence="2">Mos1 transposase HTH domain-containing protein</fullName>
    </recommendedName>
</protein>
<dbReference type="GO" id="GO:0035861">
    <property type="term" value="C:site of double-strand break"/>
    <property type="evidence" value="ECO:0007669"/>
    <property type="project" value="TreeGrafter"/>
</dbReference>
<dbReference type="InterPro" id="IPR052709">
    <property type="entry name" value="Transposase-MT_Hybrid"/>
</dbReference>
<dbReference type="GO" id="GO:0006303">
    <property type="term" value="P:double-strand break repair via nonhomologous end joining"/>
    <property type="evidence" value="ECO:0007669"/>
    <property type="project" value="TreeGrafter"/>
</dbReference>
<dbReference type="Proteomes" id="UP000614601">
    <property type="component" value="Unassembled WGS sequence"/>
</dbReference>
<gene>
    <name evidence="3" type="ORF">BOKJ2_LOCUS4987</name>
</gene>
<dbReference type="EMBL" id="CAJFDH010000002">
    <property type="protein sequence ID" value="CAD5213186.1"/>
    <property type="molecule type" value="Genomic_DNA"/>
</dbReference>
<dbReference type="PANTHER" id="PTHR46060">
    <property type="entry name" value="MARINER MOS1 TRANSPOSASE-LIKE PROTEIN"/>
    <property type="match status" value="1"/>
</dbReference>
<accession>A0A811KAD7</accession>
<evidence type="ECO:0000313" key="4">
    <source>
        <dbReference type="Proteomes" id="UP000614601"/>
    </source>
</evidence>
<dbReference type="GO" id="GO:0000793">
    <property type="term" value="C:condensed chromosome"/>
    <property type="evidence" value="ECO:0007669"/>
    <property type="project" value="TreeGrafter"/>
</dbReference>
<dbReference type="GO" id="GO:0044774">
    <property type="term" value="P:mitotic DNA integrity checkpoint signaling"/>
    <property type="evidence" value="ECO:0007669"/>
    <property type="project" value="TreeGrafter"/>
</dbReference>
<dbReference type="GO" id="GO:0005634">
    <property type="term" value="C:nucleus"/>
    <property type="evidence" value="ECO:0007669"/>
    <property type="project" value="TreeGrafter"/>
</dbReference>
<dbReference type="InterPro" id="IPR041426">
    <property type="entry name" value="Mos1_HTH"/>
</dbReference>
<sequence>MPVNGEDENDLQQVIREKILSQTIKQEPDEKAFEDVKNEVLSMLHKNFDAPSTSSSASENQESEDTSEFEIDFDHSIDMVVKQGLLESQIAKQFAADKPNYDMVTMVLTQAQKQLEQTQALETSASSSLQGDEKPKKYRKYEYPILDQLNAKKLEEQMSDPKIDPHMRAIILYEFKTGHSSTEATNNINKAYGPDSITKSAVQSWFKRFRGGDSKTRDRRGGRKLLLRHCEEDLIDALVANPKITLQKLSEMFGVGVSTIFNQLRRLGIKKTKEGWK</sequence>
<dbReference type="GO" id="GO:0015074">
    <property type="term" value="P:DNA integration"/>
    <property type="evidence" value="ECO:0007669"/>
    <property type="project" value="TreeGrafter"/>
</dbReference>
<dbReference type="Gene3D" id="1.10.10.1450">
    <property type="match status" value="1"/>
</dbReference>
<name>A0A811KAD7_9BILA</name>
<dbReference type="InterPro" id="IPR036388">
    <property type="entry name" value="WH-like_DNA-bd_sf"/>
</dbReference>
<proteinExistence type="predicted"/>
<dbReference type="Gene3D" id="1.10.10.10">
    <property type="entry name" value="Winged helix-like DNA-binding domain superfamily/Winged helix DNA-binding domain"/>
    <property type="match status" value="1"/>
</dbReference>
<evidence type="ECO:0000256" key="1">
    <source>
        <dbReference type="SAM" id="MobiDB-lite"/>
    </source>
</evidence>
<dbReference type="GO" id="GO:0042800">
    <property type="term" value="F:histone H3K4 methyltransferase activity"/>
    <property type="evidence" value="ECO:0007669"/>
    <property type="project" value="TreeGrafter"/>
</dbReference>
<evidence type="ECO:0000313" key="3">
    <source>
        <dbReference type="EMBL" id="CAD5213186.1"/>
    </source>
</evidence>
<reference evidence="3" key="1">
    <citation type="submission" date="2020-09" db="EMBL/GenBank/DDBJ databases">
        <authorList>
            <person name="Kikuchi T."/>
        </authorList>
    </citation>
    <scope>NUCLEOTIDE SEQUENCE</scope>
    <source>
        <strain evidence="3">SH1</strain>
    </source>
</reference>
<feature type="region of interest" description="Disordered" evidence="1">
    <location>
        <begin position="48"/>
        <end position="67"/>
    </location>
</feature>
<dbReference type="GO" id="GO:0000014">
    <property type="term" value="F:single-stranded DNA endodeoxyribonuclease activity"/>
    <property type="evidence" value="ECO:0007669"/>
    <property type="project" value="TreeGrafter"/>
</dbReference>
<dbReference type="OrthoDB" id="5860680at2759"/>
<evidence type="ECO:0000259" key="2">
    <source>
        <dbReference type="Pfam" id="PF17906"/>
    </source>
</evidence>
<keyword evidence="4" id="KW-1185">Reference proteome</keyword>
<dbReference type="EMBL" id="CAJFCW020000002">
    <property type="protein sequence ID" value="CAG9099524.1"/>
    <property type="molecule type" value="Genomic_DNA"/>
</dbReference>
<feature type="domain" description="Mos1 transposase HTH" evidence="2">
    <location>
        <begin position="166"/>
        <end position="213"/>
    </location>
</feature>
<dbReference type="GO" id="GO:0044547">
    <property type="term" value="F:DNA topoisomerase binding"/>
    <property type="evidence" value="ECO:0007669"/>
    <property type="project" value="TreeGrafter"/>
</dbReference>
<comment type="caution">
    <text evidence="3">The sequence shown here is derived from an EMBL/GenBank/DDBJ whole genome shotgun (WGS) entry which is preliminary data.</text>
</comment>
<dbReference type="GO" id="GO:0003697">
    <property type="term" value="F:single-stranded DNA binding"/>
    <property type="evidence" value="ECO:0007669"/>
    <property type="project" value="TreeGrafter"/>
</dbReference>
<dbReference type="Proteomes" id="UP000783686">
    <property type="component" value="Unassembled WGS sequence"/>
</dbReference>
<dbReference type="Pfam" id="PF17906">
    <property type="entry name" value="HTH_48"/>
    <property type="match status" value="1"/>
</dbReference>
<dbReference type="AlphaFoldDB" id="A0A811KAD7"/>
<dbReference type="GO" id="GO:0003690">
    <property type="term" value="F:double-stranded DNA binding"/>
    <property type="evidence" value="ECO:0007669"/>
    <property type="project" value="TreeGrafter"/>
</dbReference>
<dbReference type="GO" id="GO:0000729">
    <property type="term" value="P:DNA double-strand break processing"/>
    <property type="evidence" value="ECO:0007669"/>
    <property type="project" value="TreeGrafter"/>
</dbReference>
<dbReference type="GO" id="GO:0046975">
    <property type="term" value="F:histone H3K36 methyltransferase activity"/>
    <property type="evidence" value="ECO:0007669"/>
    <property type="project" value="TreeGrafter"/>
</dbReference>